<dbReference type="EMBL" id="CP042817">
    <property type="protein sequence ID" value="QEJ98713.1"/>
    <property type="molecule type" value="Genomic_DNA"/>
</dbReference>
<evidence type="ECO:0000313" key="2">
    <source>
        <dbReference type="EMBL" id="QEJ98713.1"/>
    </source>
</evidence>
<dbReference type="GeneID" id="57753942"/>
<protein>
    <submittedName>
        <fullName evidence="1">Uncharacterized protein</fullName>
    </submittedName>
</protein>
<dbReference type="Proteomes" id="UP000323594">
    <property type="component" value="Chromosome"/>
</dbReference>
<organism evidence="1 3">
    <name type="scientific">Treponema phagedenis</name>
    <dbReference type="NCBI Taxonomy" id="162"/>
    <lineage>
        <taxon>Bacteria</taxon>
        <taxon>Pseudomonadati</taxon>
        <taxon>Spirochaetota</taxon>
        <taxon>Spirochaetia</taxon>
        <taxon>Spirochaetales</taxon>
        <taxon>Treponemataceae</taxon>
        <taxon>Treponema</taxon>
    </lineage>
</organism>
<proteinExistence type="predicted"/>
<name>A0A0B7GWL0_TREPH</name>
<evidence type="ECO:0000313" key="3">
    <source>
        <dbReference type="Proteomes" id="UP000042527"/>
    </source>
</evidence>
<dbReference type="Proteomes" id="UP000042527">
    <property type="component" value="Unassembled WGS sequence"/>
</dbReference>
<sequence>MQLPIECKNATHLELHITKATPNKRIWVVSFFAGFEYALDESQIVKIKYQQKKSENKEGSIGRLYFNTIDLTLSNIDRIFDKENPKSKIVNYLTTTATFSVVLSMQQDKMQNRFVLDLGVFSVTDFSSKLSEAKATIKGTDFIGSQKDKEISLGIIENKSAYEVFKTVALKLGLEPLGIDPTLKNITYSLLPLNGTVAKVLNQLCSNTNVFCTTRGNIFVATLLKNKHATLRYPQRYFALNEFKETNATKTQSLIPNVINLSYSTYEYENGIFIKDKKVLFYNKDIIQQPKNWETMPLTEYINDVFIPEKNKPVSYQKTFYAGELPKNFHHIEISDDFLYRSFEYKVETKKNDKGALESVTVKLWNYEKRDDTDQCTIFICVKEKPASTIIDSQDFPVYSHADEYIRGAELEFQPENQNDAAEIERRNIPNKPEIFSVETTGDIQVDRIEVGNYFVRGFFEFYMTRTEKGVTVKAWNYSAVPQTLTVNVYGVRLKKSEQKITIQARNEENIKINGEIVKNISVDGVSDKKSAEEILKTAMKYYKELNGALSDETWSDPRIQLYDFLGFKKLRYPNYSQGIVDEIGLEYAGYLTQKITLRET</sequence>
<keyword evidence="3" id="KW-1185">Reference proteome</keyword>
<dbReference type="EMBL" id="CDNC01000005">
    <property type="protein sequence ID" value="CEM61001.1"/>
    <property type="molecule type" value="Genomic_DNA"/>
</dbReference>
<gene>
    <name evidence="2" type="ORF">FUT82_12345</name>
    <name evidence="1" type="ORF">TPHV1_130039</name>
</gene>
<reference evidence="2 4" key="3">
    <citation type="submission" date="2019-08" db="EMBL/GenBank/DDBJ databases">
        <authorList>
            <person name="Kuhnert P."/>
        </authorList>
    </citation>
    <scope>NUCLEOTIDE SEQUENCE [LARGE SCALE GENOMIC DNA]</scope>
    <source>
        <strain evidence="2 4">B36.5</strain>
    </source>
</reference>
<dbReference type="AlphaFoldDB" id="A0A0B7GWL0"/>
<reference evidence="3" key="2">
    <citation type="submission" date="2015-01" db="EMBL/GenBank/DDBJ databases">
        <authorList>
            <person name="Manzoor Shahid"/>
            <person name="Zubair Saima"/>
        </authorList>
    </citation>
    <scope>NUCLEOTIDE SEQUENCE [LARGE SCALE GENOMIC DNA]</scope>
    <source>
        <strain evidence="3">V1</strain>
    </source>
</reference>
<evidence type="ECO:0000313" key="4">
    <source>
        <dbReference type="Proteomes" id="UP000323594"/>
    </source>
</evidence>
<dbReference type="RefSeq" id="WP_052335779.1">
    <property type="nucleotide sequence ID" value="NZ_CDNC01000005.1"/>
</dbReference>
<evidence type="ECO:0000313" key="1">
    <source>
        <dbReference type="EMBL" id="CEM61001.1"/>
    </source>
</evidence>
<reference evidence="1" key="1">
    <citation type="submission" date="2015-01" db="EMBL/GenBank/DDBJ databases">
        <authorList>
            <person name="Xiang T."/>
            <person name="Song Y."/>
            <person name="Huang L."/>
            <person name="Wang B."/>
            <person name="Wu P."/>
        </authorList>
    </citation>
    <scope>NUCLEOTIDE SEQUENCE [LARGE SCALE GENOMIC DNA]</scope>
    <source>
        <strain evidence="1">V1</strain>
    </source>
</reference>
<accession>A0A0B7GWL0</accession>